<evidence type="ECO:0000256" key="3">
    <source>
        <dbReference type="ARBA" id="ARBA00022989"/>
    </source>
</evidence>
<reference evidence="7 8" key="1">
    <citation type="submission" date="2014-07" db="EMBL/GenBank/DDBJ databases">
        <title>Porphyromonadaceae bacterium OUH 308042 = ATCC BAA-2681 = DSM 28342 draft genome.</title>
        <authorList>
            <person name="Sydenham T.V."/>
            <person name="Hasman H."/>
            <person name="Justensen U.S."/>
        </authorList>
    </citation>
    <scope>NUCLEOTIDE SEQUENCE [LARGE SCALE GENOMIC DNA]</scope>
    <source>
        <strain evidence="7 8">OUH 308042</strain>
    </source>
</reference>
<feature type="transmembrane region" description="Helical" evidence="5">
    <location>
        <begin position="12"/>
        <end position="31"/>
    </location>
</feature>
<dbReference type="GO" id="GO:0005886">
    <property type="term" value="C:plasma membrane"/>
    <property type="evidence" value="ECO:0007669"/>
    <property type="project" value="InterPro"/>
</dbReference>
<keyword evidence="2 5" id="KW-0812">Transmembrane</keyword>
<evidence type="ECO:0000313" key="8">
    <source>
        <dbReference type="Proteomes" id="UP000031980"/>
    </source>
</evidence>
<dbReference type="PANTHER" id="PTHR36985">
    <property type="entry name" value="TRANSLOCATION AND ASSEMBLY MODULE SUBUNIT TAMB"/>
    <property type="match status" value="1"/>
</dbReference>
<accession>A0A0C3RJV9</accession>
<proteinExistence type="predicted"/>
<dbReference type="GO" id="GO:0009306">
    <property type="term" value="P:protein secretion"/>
    <property type="evidence" value="ECO:0007669"/>
    <property type="project" value="InterPro"/>
</dbReference>
<organism evidence="7 8">
    <name type="scientific">Sanguibacteroides justesenii</name>
    <dbReference type="NCBI Taxonomy" id="1547597"/>
    <lineage>
        <taxon>Bacteria</taxon>
        <taxon>Pseudomonadati</taxon>
        <taxon>Bacteroidota</taxon>
        <taxon>Bacteroidia</taxon>
        <taxon>Bacteroidales</taxon>
        <taxon>Porphyromonadaceae</taxon>
        <taxon>Sanguibacteroides</taxon>
    </lineage>
</organism>
<gene>
    <name evidence="7" type="ORF">BA92_01625</name>
</gene>
<evidence type="ECO:0000256" key="4">
    <source>
        <dbReference type="ARBA" id="ARBA00023136"/>
    </source>
</evidence>
<evidence type="ECO:0000313" key="7">
    <source>
        <dbReference type="EMBL" id="KIO46599.1"/>
    </source>
</evidence>
<evidence type="ECO:0000256" key="5">
    <source>
        <dbReference type="SAM" id="Phobius"/>
    </source>
</evidence>
<keyword evidence="8" id="KW-1185">Reference proteome</keyword>
<sequence length="1582" mass="175381">MKVLRKVLKYILRGVLFLWGVIVLLVLLLYIPAVQDYVKTKVESYAAVNLGVNLSVKRVLLKFPLDLYVEKVYVEQVKGDTLLAAGQIQVNVSLLKLLKKEVEVRRLLLEKVVVRLSDSLSGMKLDVVLGQLRLQSGRADLSRQDAEINSLSLTDGKVEFRAGERLADIADTATTPLAWRFLLDKISLENVNYEMMGLPMGKLRSGVGSGTLDAGLVDMGRQSVAIRRLELKGAYCELRTTEQEEKTGNAVSVVRENAADTAAWEVKMDELDLKDGRFKMGPEHENSMAFPEVIDINSLAVAMDSIYNCGTEIATVIKSIRLKEKNGLDIRNLSGRVKMGEQVMIISDLAVETPYSHFSLQAKVGSGLSGVNSSTPMEVLARGSVSGRDIALFVPDSNNQLKNELYGKSIDWGVKAEGTRERVNLEYLRVHSDAYFSVDGNGTVAFWNDPERLTGTFDFIAEIEDSSFLSPFLMSDSTSGFRLPSPIEMDGGVVASHGDISFKLGVTPGKGAVELNGNYGLKTDSYRLDVNIEQVDLAEFFPGDSLGMVSMNFSASGRGWDWERAVATSAMELQSLVYRGYLYENITLNASLEAGKLEGKLQSPVEDMSLDLNFGLDSDRGDYRAVLDGEVHRVDLRELHFMPDELAFASSVHLDASLKTDGESSLQLQLSEIKLNQKGRKLNLGKFDLSASSGVGHTDVNMETGDLRFSFKSCEGREELIRQFTATGERMVQQIKEYALDMDSIRGSLPDFRLYLTAGTDNLLNQYLKMNGILIKSLDVDMRVPQGKELDITTEVRGIVMEKMRADSLLVRVWQEGAVLKYGLTLYNSKDIQANFSRISLSGGAVFDQLYARLKGNTLSGKTAVNVGMNFTLRDSVFTFNIASDSLIFGYLPWQVNQDNYLRLSPEKRLSADLQLTSGQKRFKLLSFQEPERSGETLSVDIQGIEVGLISEMLPFIPNMAGIFSAGLELKNQGRVLDVTGNIRLDQFFYEHRRVGNLELDAGYRLTREQLHEMDFALHLDGEKTVLAKGKVLTGNQDKNMSIDIDIPKFPLRVVNAFIPSGLVDLQGDLRGTIAFRGDPEHPLINGGILFQQGRVTVLPVGTLFQIDSNRISIADNRLSFNGFGLIAPNRQRMELQGDVNFASFSDIRMNTTVNAKNFQVIEVNPNDTTMVYGKAFIDLDVQVKGALNALFIRGNVGLLDNSVINYVLKSSPLEVNDKSSNIVRFVSFRDTTLAELDDRIGTIQNSSLDILLLLNISPLVNLNVLLSDNGQNRVVINGGGELTYSLSPLNESRLVGKYVLTGGSVNYSVPVIGEKVFTIQDGNFVEWTGDMANPMLNITAAENISANVSDDNQNSRMVNFKALIRITNTLQHPDITFDLSATGDMTIQNQLAAMTPEERSKEAMNLMIYGSYNGPGTVAKSNASNNALNGLIEKELNQWSRRYLKGMDLSFGINTYNQTTESGKTQKTDYSYQFSKRLFNNKVRVKVGGRISTDNDPAEGGGGLEENLIDDISVEYLFGKNPNFFLKIFRHTGYESVLEGEVTQTGIGVVLRKKFQKFLDLFRKKSVRELRNGTLKTEKEK</sequence>
<dbReference type="Pfam" id="PF04357">
    <property type="entry name" value="TamB"/>
    <property type="match status" value="1"/>
</dbReference>
<keyword evidence="3 5" id="KW-1133">Transmembrane helix</keyword>
<protein>
    <recommendedName>
        <fullName evidence="6">Translocation and assembly module TamB C-terminal domain-containing protein</fullName>
    </recommendedName>
</protein>
<dbReference type="InterPro" id="IPR007452">
    <property type="entry name" value="TamB_C"/>
</dbReference>
<keyword evidence="4 5" id="KW-0472">Membrane</keyword>
<dbReference type="EMBL" id="JPIU01000025">
    <property type="protein sequence ID" value="KIO46599.1"/>
    <property type="molecule type" value="Genomic_DNA"/>
</dbReference>
<name>A0A0C3RJV9_9PORP</name>
<comment type="caution">
    <text evidence="7">The sequence shown here is derived from an EMBL/GenBank/DDBJ whole genome shotgun (WGS) entry which is preliminary data.</text>
</comment>
<dbReference type="PANTHER" id="PTHR36985:SF1">
    <property type="entry name" value="TRANSLOCATION AND ASSEMBLY MODULE SUBUNIT TAMB"/>
    <property type="match status" value="1"/>
</dbReference>
<dbReference type="Proteomes" id="UP000031980">
    <property type="component" value="Unassembled WGS sequence"/>
</dbReference>
<dbReference type="RefSeq" id="WP_041504765.1">
    <property type="nucleotide sequence ID" value="NZ_JPIU01000025.1"/>
</dbReference>
<evidence type="ECO:0000256" key="1">
    <source>
        <dbReference type="ARBA" id="ARBA00004167"/>
    </source>
</evidence>
<evidence type="ECO:0000259" key="6">
    <source>
        <dbReference type="Pfam" id="PF04357"/>
    </source>
</evidence>
<evidence type="ECO:0000256" key="2">
    <source>
        <dbReference type="ARBA" id="ARBA00022692"/>
    </source>
</evidence>
<comment type="subcellular location">
    <subcellularLocation>
        <location evidence="1">Membrane</location>
        <topology evidence="1">Single-pass membrane protein</topology>
    </subcellularLocation>
</comment>
<feature type="domain" description="Translocation and assembly module TamB C-terminal" evidence="6">
    <location>
        <begin position="1129"/>
        <end position="1554"/>
    </location>
</feature>